<evidence type="ECO:0000313" key="1">
    <source>
        <dbReference type="EMBL" id="KAF5393167.1"/>
    </source>
</evidence>
<dbReference type="PANTHER" id="PTHR13271">
    <property type="entry name" value="UNCHARACTERIZED PUTATIVE METHYLTRANSFERASE"/>
    <property type="match status" value="1"/>
</dbReference>
<evidence type="ECO:0000313" key="2">
    <source>
        <dbReference type="Proteomes" id="UP000518752"/>
    </source>
</evidence>
<dbReference type="Gene3D" id="3.90.1410.10">
    <property type="entry name" value="set domain protein methyltransferase, domain 1"/>
    <property type="match status" value="1"/>
</dbReference>
<comment type="caution">
    <text evidence="1">The sequence shown here is derived from an EMBL/GenBank/DDBJ whole genome shotgun (WGS) entry which is preliminary data.</text>
</comment>
<accession>A0A8H5I183</accession>
<dbReference type="InterPro" id="IPR046341">
    <property type="entry name" value="SET_dom_sf"/>
</dbReference>
<dbReference type="SUPFAM" id="SSF82199">
    <property type="entry name" value="SET domain"/>
    <property type="match status" value="1"/>
</dbReference>
<evidence type="ECO:0008006" key="3">
    <source>
        <dbReference type="Google" id="ProtNLM"/>
    </source>
</evidence>
<name>A0A8H5I183_9AGAR</name>
<dbReference type="AlphaFoldDB" id="A0A8H5I183"/>
<gene>
    <name evidence="1" type="ORF">D9757_001238</name>
</gene>
<dbReference type="GO" id="GO:0016279">
    <property type="term" value="F:protein-lysine N-methyltransferase activity"/>
    <property type="evidence" value="ECO:0007669"/>
    <property type="project" value="TreeGrafter"/>
</dbReference>
<keyword evidence="2" id="KW-1185">Reference proteome</keyword>
<dbReference type="InterPro" id="IPR050600">
    <property type="entry name" value="SETD3_SETD6_MTase"/>
</dbReference>
<proteinExistence type="predicted"/>
<sequence length="401" mass="44533">MSAVTSLIDWLTGHNGYINPSAKFSPNPTGNSIIAKEPIPADSVIVKTPFSLAITRKSASDSLSRLFPVPRSWNEYQCIATYLSFHHILAESSSLRHYPYAQILPRQMQTGLFFTAEERELFKGTNLYGAIIDREREWMAQWSECRTVIAQSNEEWANAFTWDLYLVSASHISSRAFPSTLLSKNPSLISSSSTEPILLPGFDSLNHARGQPVSWIVTYPEDETNTSEPHLCLVIHIPTPAGSELFNNYGAKPNSELILGYGFSLAENPDDTILLKIGGGAGSTRKCEIGRNSQGADGLWTQVLSLIKLQANPDQGAYTYEDELDAASMLDEMVNGMIEKLPESRRALDPARIRPEVVEMFRSYLEGQQSILDSLLLYVDLKEKAAIEKARLEGVDIVLED</sequence>
<reference evidence="1 2" key="1">
    <citation type="journal article" date="2020" name="ISME J.">
        <title>Uncovering the hidden diversity of litter-decomposition mechanisms in mushroom-forming fungi.</title>
        <authorList>
            <person name="Floudas D."/>
            <person name="Bentzer J."/>
            <person name="Ahren D."/>
            <person name="Johansson T."/>
            <person name="Persson P."/>
            <person name="Tunlid A."/>
        </authorList>
    </citation>
    <scope>NUCLEOTIDE SEQUENCE [LARGE SCALE GENOMIC DNA]</scope>
    <source>
        <strain evidence="1 2">CBS 406.79</strain>
    </source>
</reference>
<dbReference type="OrthoDB" id="42889at2759"/>
<dbReference type="EMBL" id="JAACJN010000003">
    <property type="protein sequence ID" value="KAF5393167.1"/>
    <property type="molecule type" value="Genomic_DNA"/>
</dbReference>
<dbReference type="GO" id="GO:0005634">
    <property type="term" value="C:nucleus"/>
    <property type="evidence" value="ECO:0007669"/>
    <property type="project" value="TreeGrafter"/>
</dbReference>
<organism evidence="1 2">
    <name type="scientific">Collybiopsis confluens</name>
    <dbReference type="NCBI Taxonomy" id="2823264"/>
    <lineage>
        <taxon>Eukaryota</taxon>
        <taxon>Fungi</taxon>
        <taxon>Dikarya</taxon>
        <taxon>Basidiomycota</taxon>
        <taxon>Agaricomycotina</taxon>
        <taxon>Agaricomycetes</taxon>
        <taxon>Agaricomycetidae</taxon>
        <taxon>Agaricales</taxon>
        <taxon>Marasmiineae</taxon>
        <taxon>Omphalotaceae</taxon>
        <taxon>Collybiopsis</taxon>
    </lineage>
</organism>
<protein>
    <recommendedName>
        <fullName evidence="3">SET domain-containing protein</fullName>
    </recommendedName>
</protein>
<dbReference type="Proteomes" id="UP000518752">
    <property type="component" value="Unassembled WGS sequence"/>
</dbReference>
<dbReference type="PANTHER" id="PTHR13271:SF147">
    <property type="entry name" value="PROTEIN-LYSINE N-METHYLTRANSFERASE EFM1-RELATED"/>
    <property type="match status" value="1"/>
</dbReference>